<sequence length="407" mass="44630">MLDLSKLPVEATIGILSRYSAGRVNPYTAVVGEAMCSKFQLAMKGRRNLELAVNSLKVVGSIGNTLEFGFGIEDVIRSMANSEGGSVCLAICAALKDCYSDTVAIEVLLEMARLCNVDGQYMPSSQSWKDLLRACAGTLSATAFPLRAEHLMRLPKGEQRLGAFLGLEATPRSFRGCSDPKSLAEALFALARITRNELQAITFIGGSDTGWLAAVAEWLLDLRVTMVKTDGEVIFMNHNDPDNVQVHIIFRDHDEEPSQTLRSVGKTYVLADVSKLFADEGRSPNTTIVSGRVEWKETLKSTFLSDFTRLMEIPQTLAELLGSAARIFKALANAEDSYPDRYRRACTSYSDASFGPGFVSNTLKWFPELQKLKEGMQKSVSLKLKAAQKAYEFCISKVRAHCGCGTC</sequence>
<organism evidence="1 2">
    <name type="scientific">Glonium stellatum</name>
    <dbReference type="NCBI Taxonomy" id="574774"/>
    <lineage>
        <taxon>Eukaryota</taxon>
        <taxon>Fungi</taxon>
        <taxon>Dikarya</taxon>
        <taxon>Ascomycota</taxon>
        <taxon>Pezizomycotina</taxon>
        <taxon>Dothideomycetes</taxon>
        <taxon>Pleosporomycetidae</taxon>
        <taxon>Gloniales</taxon>
        <taxon>Gloniaceae</taxon>
        <taxon>Glonium</taxon>
    </lineage>
</organism>
<keyword evidence="2" id="KW-1185">Reference proteome</keyword>
<dbReference type="AlphaFoldDB" id="A0A8E2FD78"/>
<feature type="non-terminal residue" evidence="1">
    <location>
        <position position="407"/>
    </location>
</feature>
<evidence type="ECO:0000313" key="2">
    <source>
        <dbReference type="Proteomes" id="UP000250140"/>
    </source>
</evidence>
<protein>
    <submittedName>
        <fullName evidence="1">Uncharacterized protein</fullName>
    </submittedName>
</protein>
<name>A0A8E2FD78_9PEZI</name>
<dbReference type="Proteomes" id="UP000250140">
    <property type="component" value="Unassembled WGS sequence"/>
</dbReference>
<gene>
    <name evidence="1" type="ORF">AOQ84DRAFT_279874</name>
</gene>
<accession>A0A8E2FD78</accession>
<dbReference type="OrthoDB" id="3344043at2759"/>
<evidence type="ECO:0000313" key="1">
    <source>
        <dbReference type="EMBL" id="OCL14997.1"/>
    </source>
</evidence>
<proteinExistence type="predicted"/>
<reference evidence="1 2" key="1">
    <citation type="journal article" date="2016" name="Nat. Commun.">
        <title>Ectomycorrhizal ecology is imprinted in the genome of the dominant symbiotic fungus Cenococcum geophilum.</title>
        <authorList>
            <consortium name="DOE Joint Genome Institute"/>
            <person name="Peter M."/>
            <person name="Kohler A."/>
            <person name="Ohm R.A."/>
            <person name="Kuo A."/>
            <person name="Krutzmann J."/>
            <person name="Morin E."/>
            <person name="Arend M."/>
            <person name="Barry K.W."/>
            <person name="Binder M."/>
            <person name="Choi C."/>
            <person name="Clum A."/>
            <person name="Copeland A."/>
            <person name="Grisel N."/>
            <person name="Haridas S."/>
            <person name="Kipfer T."/>
            <person name="LaButti K."/>
            <person name="Lindquist E."/>
            <person name="Lipzen A."/>
            <person name="Maire R."/>
            <person name="Meier B."/>
            <person name="Mihaltcheva S."/>
            <person name="Molinier V."/>
            <person name="Murat C."/>
            <person name="Poggeler S."/>
            <person name="Quandt C.A."/>
            <person name="Sperisen C."/>
            <person name="Tritt A."/>
            <person name="Tisserant E."/>
            <person name="Crous P.W."/>
            <person name="Henrissat B."/>
            <person name="Nehls U."/>
            <person name="Egli S."/>
            <person name="Spatafora J.W."/>
            <person name="Grigoriev I.V."/>
            <person name="Martin F.M."/>
        </authorList>
    </citation>
    <scope>NUCLEOTIDE SEQUENCE [LARGE SCALE GENOMIC DNA]</scope>
    <source>
        <strain evidence="1 2">CBS 207.34</strain>
    </source>
</reference>
<dbReference type="EMBL" id="KV748497">
    <property type="protein sequence ID" value="OCL14997.1"/>
    <property type="molecule type" value="Genomic_DNA"/>
</dbReference>